<protein>
    <submittedName>
        <fullName evidence="1">Uncharacterized protein</fullName>
    </submittedName>
</protein>
<dbReference type="EMBL" id="JH000544">
    <property type="protein sequence ID" value="EGW01620.1"/>
    <property type="molecule type" value="Genomic_DNA"/>
</dbReference>
<dbReference type="InParanoid" id="G3HNF1"/>
<name>G3HNF1_CRIGR</name>
<organism evidence="1 2">
    <name type="scientific">Cricetulus griseus</name>
    <name type="common">Chinese hamster</name>
    <name type="synonym">Cricetulus barabensis griseus</name>
    <dbReference type="NCBI Taxonomy" id="10029"/>
    <lineage>
        <taxon>Eukaryota</taxon>
        <taxon>Metazoa</taxon>
        <taxon>Chordata</taxon>
        <taxon>Craniata</taxon>
        <taxon>Vertebrata</taxon>
        <taxon>Euteleostomi</taxon>
        <taxon>Mammalia</taxon>
        <taxon>Eutheria</taxon>
        <taxon>Euarchontoglires</taxon>
        <taxon>Glires</taxon>
        <taxon>Rodentia</taxon>
        <taxon>Myomorpha</taxon>
        <taxon>Muroidea</taxon>
        <taxon>Cricetidae</taxon>
        <taxon>Cricetinae</taxon>
        <taxon>Cricetulus</taxon>
    </lineage>
</organism>
<dbReference type="AlphaFoldDB" id="G3HNF1"/>
<dbReference type="Proteomes" id="UP000001075">
    <property type="component" value="Unassembled WGS sequence"/>
</dbReference>
<evidence type="ECO:0000313" key="1">
    <source>
        <dbReference type="EMBL" id="EGW01620.1"/>
    </source>
</evidence>
<sequence>MEINRTTWDVGSLLPFTTWISQEPKWVLRPSSKVPYLISHFTSPASTISPETYTWPGI</sequence>
<evidence type="ECO:0000313" key="2">
    <source>
        <dbReference type="Proteomes" id="UP000001075"/>
    </source>
</evidence>
<reference evidence="2" key="1">
    <citation type="journal article" date="2011" name="Nat. Biotechnol.">
        <title>The genomic sequence of the Chinese hamster ovary (CHO)-K1 cell line.</title>
        <authorList>
            <person name="Xu X."/>
            <person name="Nagarajan H."/>
            <person name="Lewis N.E."/>
            <person name="Pan S."/>
            <person name="Cai Z."/>
            <person name="Liu X."/>
            <person name="Chen W."/>
            <person name="Xie M."/>
            <person name="Wang W."/>
            <person name="Hammond S."/>
            <person name="Andersen M.R."/>
            <person name="Neff N."/>
            <person name="Passarelli B."/>
            <person name="Koh W."/>
            <person name="Fan H.C."/>
            <person name="Wang J."/>
            <person name="Gui Y."/>
            <person name="Lee K.H."/>
            <person name="Betenbaugh M.J."/>
            <person name="Quake S.R."/>
            <person name="Famili I."/>
            <person name="Palsson B.O."/>
            <person name="Wang J."/>
        </authorList>
    </citation>
    <scope>NUCLEOTIDE SEQUENCE [LARGE SCALE GENOMIC DNA]</scope>
    <source>
        <strain evidence="2">CHO K1 cell line</strain>
    </source>
</reference>
<proteinExistence type="predicted"/>
<gene>
    <name evidence="1" type="ORF">I79_012289</name>
</gene>
<accession>G3HNF1</accession>